<dbReference type="EMBL" id="JAOYFB010000037">
    <property type="protein sequence ID" value="KAK4021863.1"/>
    <property type="molecule type" value="Genomic_DNA"/>
</dbReference>
<evidence type="ECO:0000256" key="1">
    <source>
        <dbReference type="SAM" id="MobiDB-lite"/>
    </source>
</evidence>
<proteinExistence type="predicted"/>
<sequence>MIEENDVRMEDEFYDDDMEHDVIETGEILSQQKYKSNSIVVGQKFPNYIKEQMAERTKRNKEKKRELRNGPSTKRSRMRNLQNQMATMARENECQFLCLLMSKNDGFLYHNAEKERKMVHMLTKRLYTARKQIPKLHGKHETMLNDRKLAIVDLPSIREKLETQARLVGDGCKAMTVFRRKLTHLKARACDLIKLINGRSQWNITEEHRISGIFPWQTSGYTSVAEDFQLVDTWELHKRFQEEEFQTKRERVSFISRTCEGLKILESDIEKLSNEHNKLSQGKIILKNAEIKRLKLMLNDALFSFDVEFEFDEDALLEMEYEEEDIALERIFDEEELNDTHDHYDIDDTTYTFRTTDSSFIINSYELFKICFKNGVLVMATKKAKNG</sequence>
<gene>
    <name evidence="2" type="ORF">OUZ56_007352</name>
</gene>
<reference evidence="2 3" key="1">
    <citation type="journal article" date="2023" name="Nucleic Acids Res.">
        <title>The hologenome of Daphnia magna reveals possible DNA methylation and microbiome-mediated evolution of the host genome.</title>
        <authorList>
            <person name="Chaturvedi A."/>
            <person name="Li X."/>
            <person name="Dhandapani V."/>
            <person name="Marshall H."/>
            <person name="Kissane S."/>
            <person name="Cuenca-Cambronero M."/>
            <person name="Asole G."/>
            <person name="Calvet F."/>
            <person name="Ruiz-Romero M."/>
            <person name="Marangio P."/>
            <person name="Guigo R."/>
            <person name="Rago D."/>
            <person name="Mirbahai L."/>
            <person name="Eastwood N."/>
            <person name="Colbourne J.K."/>
            <person name="Zhou J."/>
            <person name="Mallon E."/>
            <person name="Orsini L."/>
        </authorList>
    </citation>
    <scope>NUCLEOTIDE SEQUENCE [LARGE SCALE GENOMIC DNA]</scope>
    <source>
        <strain evidence="2">LRV0_1</strain>
    </source>
</reference>
<feature type="region of interest" description="Disordered" evidence="1">
    <location>
        <begin position="54"/>
        <end position="78"/>
    </location>
</feature>
<evidence type="ECO:0000313" key="3">
    <source>
        <dbReference type="Proteomes" id="UP001234178"/>
    </source>
</evidence>
<organism evidence="2 3">
    <name type="scientific">Daphnia magna</name>
    <dbReference type="NCBI Taxonomy" id="35525"/>
    <lineage>
        <taxon>Eukaryota</taxon>
        <taxon>Metazoa</taxon>
        <taxon>Ecdysozoa</taxon>
        <taxon>Arthropoda</taxon>
        <taxon>Crustacea</taxon>
        <taxon>Branchiopoda</taxon>
        <taxon>Diplostraca</taxon>
        <taxon>Cladocera</taxon>
        <taxon>Anomopoda</taxon>
        <taxon>Daphniidae</taxon>
        <taxon>Daphnia</taxon>
    </lineage>
</organism>
<keyword evidence="3" id="KW-1185">Reference proteome</keyword>
<evidence type="ECO:0000313" key="2">
    <source>
        <dbReference type="EMBL" id="KAK4021863.1"/>
    </source>
</evidence>
<name>A0ABR0A9X9_9CRUS</name>
<protein>
    <submittedName>
        <fullName evidence="2">Uncharacterized protein</fullName>
    </submittedName>
</protein>
<dbReference type="Proteomes" id="UP001234178">
    <property type="component" value="Unassembled WGS sequence"/>
</dbReference>
<feature type="compositionally biased region" description="Basic and acidic residues" evidence="1">
    <location>
        <begin position="54"/>
        <end position="68"/>
    </location>
</feature>
<comment type="caution">
    <text evidence="2">The sequence shown here is derived from an EMBL/GenBank/DDBJ whole genome shotgun (WGS) entry which is preliminary data.</text>
</comment>
<accession>A0ABR0A9X9</accession>